<feature type="chain" id="PRO_5003396188" description="Secreted protein with PEP-CTERM sorting signal" evidence="1">
    <location>
        <begin position="22"/>
        <end position="188"/>
    </location>
</feature>
<keyword evidence="1" id="KW-0732">Signal</keyword>
<feature type="signal peptide" evidence="1">
    <location>
        <begin position="1"/>
        <end position="21"/>
    </location>
</feature>
<protein>
    <recommendedName>
        <fullName evidence="4">Secreted protein with PEP-CTERM sorting signal</fullName>
    </recommendedName>
</protein>
<reference evidence="3" key="3">
    <citation type="submission" date="2011-05" db="EMBL/GenBank/DDBJ databases">
        <title>Complete sequence of Methylomonas methanica MC09.</title>
        <authorList>
            <consortium name="US DOE Joint Genome Institute"/>
            <person name="Lucas S."/>
            <person name="Han J."/>
            <person name="Lapidus A."/>
            <person name="Cheng J.-F."/>
            <person name="Goodwin L."/>
            <person name="Pitluck S."/>
            <person name="Peters L."/>
            <person name="Mikhailova N."/>
            <person name="Teshima H."/>
            <person name="Han C."/>
            <person name="Tapia R."/>
            <person name="Land M."/>
            <person name="Hauser L."/>
            <person name="Kyrpides N."/>
            <person name="Ivanova N."/>
            <person name="Pagani I."/>
            <person name="Stein L."/>
            <person name="Woyke T."/>
        </authorList>
    </citation>
    <scope>NUCLEOTIDE SEQUENCE [LARGE SCALE GENOMIC DNA]</scope>
    <source>
        <strain evidence="3">MC09</strain>
    </source>
</reference>
<dbReference type="RefSeq" id="WP_013820271.1">
    <property type="nucleotide sequence ID" value="NC_015572.1"/>
</dbReference>
<dbReference type="OrthoDB" id="5567186at2"/>
<evidence type="ECO:0000313" key="2">
    <source>
        <dbReference type="EMBL" id="AEG02053.1"/>
    </source>
</evidence>
<reference evidence="2 3" key="1">
    <citation type="journal article" date="2011" name="J. Bacteriol.">
        <title>Complete Genome Sequence of the Aerobic Marine Methanotroph Methylomonas methanica MC09.</title>
        <authorList>
            <person name="Boden R."/>
            <person name="Cunliffe M."/>
            <person name="Scanlan J."/>
            <person name="Moussard H."/>
            <person name="Kits K.D."/>
            <person name="Klotz M.G."/>
            <person name="Jetten M.S."/>
            <person name="Vuilleumier S."/>
            <person name="Han J."/>
            <person name="Peters L."/>
            <person name="Mikhailova N."/>
            <person name="Teshima H."/>
            <person name="Tapia R."/>
            <person name="Kyrpides N."/>
            <person name="Ivanova N."/>
            <person name="Pagani I."/>
            <person name="Cheng J.F."/>
            <person name="Goodwin L."/>
            <person name="Han C."/>
            <person name="Hauser L."/>
            <person name="Land M.L."/>
            <person name="Lapidus A."/>
            <person name="Lucas S."/>
            <person name="Pitluck S."/>
            <person name="Woyke T."/>
            <person name="Stein L."/>
            <person name="Murrell J.C."/>
        </authorList>
    </citation>
    <scope>NUCLEOTIDE SEQUENCE [LARGE SCALE GENOMIC DNA]</scope>
    <source>
        <strain evidence="2 3">MC09</strain>
    </source>
</reference>
<accession>F9ZW82</accession>
<name>F9ZW82_METMM</name>
<evidence type="ECO:0000256" key="1">
    <source>
        <dbReference type="SAM" id="SignalP"/>
    </source>
</evidence>
<keyword evidence="3" id="KW-1185">Reference proteome</keyword>
<dbReference type="KEGG" id="mmt:Metme_3695"/>
<evidence type="ECO:0000313" key="3">
    <source>
        <dbReference type="Proteomes" id="UP000008888"/>
    </source>
</evidence>
<dbReference type="HOGENOM" id="CLU_1439555_0_0_6"/>
<proteinExistence type="predicted"/>
<gene>
    <name evidence="2" type="ordered locus">Metme_3695</name>
</gene>
<dbReference type="AlphaFoldDB" id="F9ZW82"/>
<sequence>MKKALITASLGLALFLPQAEAQLFDFSYTDAAHGITLSGTINGVLEADNNTVAVTSFQDVAFNGAAGTPTSLIYNADHIFSTLYPTRDPIQPGFPDSTTPLVTLNGSYMNLAACVDAQCLDGFFFLNGNSLASMFFPAYMAGPSYGQTMDSYVQAGWQMSAVPIPGSVWMLISGCVGILGVNRRKQQG</sequence>
<organism evidence="2 3">
    <name type="scientific">Methylomonas methanica (strain DSM 25384 / MC09)</name>
    <dbReference type="NCBI Taxonomy" id="857087"/>
    <lineage>
        <taxon>Bacteria</taxon>
        <taxon>Pseudomonadati</taxon>
        <taxon>Pseudomonadota</taxon>
        <taxon>Gammaproteobacteria</taxon>
        <taxon>Methylococcales</taxon>
        <taxon>Methylococcaceae</taxon>
        <taxon>Methylomonas</taxon>
    </lineage>
</organism>
<reference key="2">
    <citation type="submission" date="2011-05" db="EMBL/GenBank/DDBJ databases">
        <title>Complete genome sequence of the aerobic marine methanotroph Methylomonas methanica MC09.</title>
        <authorList>
            <person name="Boden R."/>
            <person name="Cunliffe M."/>
            <person name="Scanlan J."/>
            <person name="Moussard H."/>
            <person name="Kits K.D."/>
            <person name="Klotz M."/>
            <person name="Jetten M."/>
            <person name="Vuilleumier S."/>
            <person name="Han J."/>
            <person name="Peters L."/>
            <person name="Mikhailova N."/>
            <person name="Teshima H."/>
            <person name="Tapia R."/>
            <person name="Kyrpides N."/>
            <person name="Ivanova N."/>
            <person name="Pagani I."/>
            <person name="Cheng J.-F."/>
            <person name="Goodwin L."/>
            <person name="Han C."/>
            <person name="Hauser L."/>
            <person name="Land M."/>
            <person name="Lapidus A."/>
            <person name="Lucas S."/>
            <person name="Pitluck S."/>
            <person name="Woyke T."/>
            <person name="Stein L.Y."/>
            <person name="Murrell C."/>
        </authorList>
    </citation>
    <scope>NUCLEOTIDE SEQUENCE</scope>
    <source>
        <strain>MC09</strain>
    </source>
</reference>
<dbReference type="EMBL" id="CP002738">
    <property type="protein sequence ID" value="AEG02053.1"/>
    <property type="molecule type" value="Genomic_DNA"/>
</dbReference>
<dbReference type="Proteomes" id="UP000008888">
    <property type="component" value="Chromosome"/>
</dbReference>
<evidence type="ECO:0008006" key="4">
    <source>
        <dbReference type="Google" id="ProtNLM"/>
    </source>
</evidence>